<dbReference type="Gene3D" id="1.20.58.2130">
    <property type="match status" value="1"/>
</dbReference>
<dbReference type="PANTHER" id="PTHR28067">
    <property type="entry name" value="DNA REPLICATION REGULATOR SLD3"/>
    <property type="match status" value="1"/>
</dbReference>
<gene>
    <name evidence="3" type="ORF">KQ657_001254</name>
</gene>
<feature type="compositionally biased region" description="Basic residues" evidence="1">
    <location>
        <begin position="475"/>
        <end position="485"/>
    </location>
</feature>
<dbReference type="PANTHER" id="PTHR28067:SF1">
    <property type="entry name" value="DNA REPLICATION REGULATOR SLD3"/>
    <property type="match status" value="1"/>
</dbReference>
<dbReference type="InterPro" id="IPR042511">
    <property type="entry name" value="Sld3"/>
</dbReference>
<dbReference type="GeneID" id="66114628"/>
<evidence type="ECO:0000256" key="1">
    <source>
        <dbReference type="SAM" id="MobiDB-lite"/>
    </source>
</evidence>
<dbReference type="EMBL" id="JAHMUF010000015">
    <property type="protein sequence ID" value="KAG7192799.1"/>
    <property type="molecule type" value="Genomic_DNA"/>
</dbReference>
<dbReference type="Proteomes" id="UP000790833">
    <property type="component" value="Unassembled WGS sequence"/>
</dbReference>
<dbReference type="Pfam" id="PF08639">
    <property type="entry name" value="Sld3_STD"/>
    <property type="match status" value="1"/>
</dbReference>
<comment type="caution">
    <text evidence="3">The sequence shown here is derived from an EMBL/GenBank/DDBJ whole genome shotgun (WGS) entry which is preliminary data.</text>
</comment>
<proteinExistence type="predicted"/>
<organism evidence="3 4">
    <name type="scientific">Scheffersomyces spartinae</name>
    <dbReference type="NCBI Taxonomy" id="45513"/>
    <lineage>
        <taxon>Eukaryota</taxon>
        <taxon>Fungi</taxon>
        <taxon>Dikarya</taxon>
        <taxon>Ascomycota</taxon>
        <taxon>Saccharomycotina</taxon>
        <taxon>Pichiomycetes</taxon>
        <taxon>Debaryomycetaceae</taxon>
        <taxon>Scheffersomyces</taxon>
    </lineage>
</organism>
<feature type="region of interest" description="Disordered" evidence="1">
    <location>
        <begin position="556"/>
        <end position="577"/>
    </location>
</feature>
<accession>A0A9P7V7P8</accession>
<name>A0A9P7V7P8_9ASCO</name>
<reference evidence="3" key="1">
    <citation type="submission" date="2021-03" db="EMBL/GenBank/DDBJ databases">
        <authorList>
            <person name="Palmer J.M."/>
        </authorList>
    </citation>
    <scope>NUCLEOTIDE SEQUENCE</scope>
    <source>
        <strain evidence="3">ARV_011</strain>
    </source>
</reference>
<keyword evidence="4" id="KW-1185">Reference proteome</keyword>
<feature type="region of interest" description="Disordered" evidence="1">
    <location>
        <begin position="455"/>
        <end position="491"/>
    </location>
</feature>
<dbReference type="AlphaFoldDB" id="A0A9P7V7P8"/>
<protein>
    <recommendedName>
        <fullName evidence="2">DNA replication regulator Sld3 C-terminal domain-containing protein</fullName>
    </recommendedName>
</protein>
<dbReference type="InterPro" id="IPR013948">
    <property type="entry name" value="DNA_replication_reg_Sld3_C"/>
</dbReference>
<dbReference type="RefSeq" id="XP_043048349.1">
    <property type="nucleotide sequence ID" value="XM_043192054.1"/>
</dbReference>
<evidence type="ECO:0000313" key="3">
    <source>
        <dbReference type="EMBL" id="KAG7192799.1"/>
    </source>
</evidence>
<dbReference type="OrthoDB" id="5395343at2759"/>
<dbReference type="GO" id="GO:0031261">
    <property type="term" value="C:DNA replication preinitiation complex"/>
    <property type="evidence" value="ECO:0007669"/>
    <property type="project" value="TreeGrafter"/>
</dbReference>
<feature type="compositionally biased region" description="Basic and acidic residues" evidence="1">
    <location>
        <begin position="458"/>
        <end position="474"/>
    </location>
</feature>
<evidence type="ECO:0000313" key="4">
    <source>
        <dbReference type="Proteomes" id="UP000790833"/>
    </source>
</evidence>
<feature type="compositionally biased region" description="Polar residues" evidence="1">
    <location>
        <begin position="560"/>
        <end position="574"/>
    </location>
</feature>
<feature type="region of interest" description="Disordered" evidence="1">
    <location>
        <begin position="657"/>
        <end position="724"/>
    </location>
</feature>
<sequence>MSPYCPPITLTNGDHQIRITTINTFSGINLESFESVDLHYFEPNDLTLKALRKVHDPYMFVDVQQHAQLANGVMFEVLDRVYGVIVFGSQCFLETVTGGVCKSPILLQNNNTSDDVLQQLQTSNDRLGLKLSAANVIRLKPPSQTGTVTGSIGTSVADPLPDPLTFISTRYYSMLYSTSTPLSYFSKTAFTRLMNLCSSSKDTVSQILAQLVLTIEDFDRRHQGKYGCLIGLDPDHWPSSRSGSEELAHSSFISKFKDTIDMVTEGDPEGDGDPDGDSDFNKSKMLAQERLGTLLLDLKVREAQLQILVTLELLWLQISDESLFLEKCQKEQENGAKKAQKMVRSSLVRKNKLRRKIVPTFLGMGVQINYDNRLALPMAMALPPSGTTIDEFALFSILSNLMERLNLWDTLRTKKSTTDSSKSFLAYVVVPYYSKKMPVMVKFLIEKIKGVSFKGKRRGGDKARTSKSESENNKHLKREIKRPTLKHSLSGIEDLRPAVNLRRSKSSLSSSKNLERRQVDVSVSLKSFTESTTTTTKPETVSSNVEAPSQSFIFTRGRKSSNSQISTATKQPSYAQVEATPMKHNRLSQVIDTPMTKSDTKLIPSSSTKKFSLNDRLKAASFLEEEGQNLKMNPPATTTIDSSPILTRTVIGSSPMMTRTIIDSSPPLRRDRVIDDSSPASRNKNSTTSVNYNSYGESPSKKQKLSSHSQSQATNYYDTDEDQF</sequence>
<evidence type="ECO:0000259" key="2">
    <source>
        <dbReference type="Pfam" id="PF08639"/>
    </source>
</evidence>
<dbReference type="GO" id="GO:0006270">
    <property type="term" value="P:DNA replication initiation"/>
    <property type="evidence" value="ECO:0007669"/>
    <property type="project" value="InterPro"/>
</dbReference>
<feature type="compositionally biased region" description="Polar residues" evidence="1">
    <location>
        <begin position="678"/>
        <end position="697"/>
    </location>
</feature>
<feature type="domain" description="DNA replication regulator Sld3 C-terminal" evidence="2">
    <location>
        <begin position="162"/>
        <end position="579"/>
    </location>
</feature>